<dbReference type="eggNOG" id="COG0395">
    <property type="taxonomic scope" value="Bacteria"/>
</dbReference>
<dbReference type="Gene3D" id="1.10.3720.10">
    <property type="entry name" value="MetI-like"/>
    <property type="match status" value="1"/>
</dbReference>
<evidence type="ECO:0000256" key="6">
    <source>
        <dbReference type="ARBA" id="ARBA00023136"/>
    </source>
</evidence>
<evidence type="ECO:0000313" key="10">
    <source>
        <dbReference type="Proteomes" id="UP000001551"/>
    </source>
</evidence>
<evidence type="ECO:0000256" key="7">
    <source>
        <dbReference type="RuleBase" id="RU363032"/>
    </source>
</evidence>
<keyword evidence="5 7" id="KW-1133">Transmembrane helix</keyword>
<keyword evidence="6 7" id="KW-0472">Membrane</keyword>
<dbReference type="GO" id="GO:0055085">
    <property type="term" value="P:transmembrane transport"/>
    <property type="evidence" value="ECO:0007669"/>
    <property type="project" value="InterPro"/>
</dbReference>
<keyword evidence="2 7" id="KW-0813">Transport</keyword>
<feature type="transmembrane region" description="Helical" evidence="7">
    <location>
        <begin position="235"/>
        <end position="259"/>
    </location>
</feature>
<dbReference type="Proteomes" id="UP000001551">
    <property type="component" value="Chromosome"/>
</dbReference>
<evidence type="ECO:0000313" key="9">
    <source>
        <dbReference type="EMBL" id="ADU26323.1"/>
    </source>
</evidence>
<dbReference type="Pfam" id="PF00528">
    <property type="entry name" value="BPD_transp_1"/>
    <property type="match status" value="1"/>
</dbReference>
<dbReference type="InterPro" id="IPR000515">
    <property type="entry name" value="MetI-like"/>
</dbReference>
<dbReference type="GO" id="GO:0005886">
    <property type="term" value="C:plasma membrane"/>
    <property type="evidence" value="ECO:0007669"/>
    <property type="project" value="UniProtKB-SubCell"/>
</dbReference>
<name>E6U2N2_ETHHY</name>
<feature type="transmembrane region" description="Helical" evidence="7">
    <location>
        <begin position="9"/>
        <end position="30"/>
    </location>
</feature>
<evidence type="ECO:0000259" key="8">
    <source>
        <dbReference type="PROSITE" id="PS50928"/>
    </source>
</evidence>
<sequence>MKRTGTKAAIYIILTAASIIAIFPFIWTFIASTHNNTEIFNLSNTLIPKGNFLSNLTKLQQAVPIWNNLLNSLFITIVFTVLTLLIDSMAGYGFAKYRFKGKNVIFFACLITMMIPPQVTMVPLFIQMTKMNWVNTPWAIIIPNLAAMFGVFLMRQSFEQFPNDLIESSRIDGAGEISTFFRIVLPTMKPALASLGILTFVSQWGNYMWPLIVLNKADSYTLPLALAMLVAPGNVINYGAIMVGAVIALIPVLVFFLVFQKNFIQGMLSGAVKG</sequence>
<dbReference type="HOGENOM" id="CLU_016047_1_1_9"/>
<dbReference type="STRING" id="663278.Ethha_0754"/>
<reference evidence="9 10" key="1">
    <citation type="submission" date="2010-12" db="EMBL/GenBank/DDBJ databases">
        <title>Complete sequence of Ethanoligenens harbinense YUAN-3.</title>
        <authorList>
            <person name="Lucas S."/>
            <person name="Copeland A."/>
            <person name="Lapidus A."/>
            <person name="Cheng J.-F."/>
            <person name="Bruce D."/>
            <person name="Goodwin L."/>
            <person name="Pitluck S."/>
            <person name="Chertkov O."/>
            <person name="Misra M."/>
            <person name="Detter J.C."/>
            <person name="Han C."/>
            <person name="Tapia R."/>
            <person name="Land M."/>
            <person name="Hauser L."/>
            <person name="Jeffries C."/>
            <person name="Kyrpides N."/>
            <person name="Ivanova N."/>
            <person name="Mikhailova N."/>
            <person name="Wang A."/>
            <person name="Mouttaki H."/>
            <person name="He Z."/>
            <person name="Zhou J."/>
            <person name="Hemme C.L."/>
            <person name="Woyke T."/>
        </authorList>
    </citation>
    <scope>NUCLEOTIDE SEQUENCE [LARGE SCALE GENOMIC DNA]</scope>
    <source>
        <strain evidence="10">DSM 18485 / JCM 12961 / CGMCC 1.5033 / YUAN-3</strain>
    </source>
</reference>
<dbReference type="EMBL" id="CP002400">
    <property type="protein sequence ID" value="ADU26323.1"/>
    <property type="molecule type" value="Genomic_DNA"/>
</dbReference>
<dbReference type="PANTHER" id="PTHR43744:SF8">
    <property type="entry name" value="SN-GLYCEROL-3-PHOSPHATE TRANSPORT SYSTEM PERMEASE PROTEIN UGPE"/>
    <property type="match status" value="1"/>
</dbReference>
<dbReference type="PANTHER" id="PTHR43744">
    <property type="entry name" value="ABC TRANSPORTER PERMEASE PROTEIN MG189-RELATED-RELATED"/>
    <property type="match status" value="1"/>
</dbReference>
<feature type="transmembrane region" description="Helical" evidence="7">
    <location>
        <begin position="104"/>
        <end position="126"/>
    </location>
</feature>
<comment type="subcellular location">
    <subcellularLocation>
        <location evidence="1 7">Cell membrane</location>
        <topology evidence="1 7">Multi-pass membrane protein</topology>
    </subcellularLocation>
</comment>
<dbReference type="PROSITE" id="PS50928">
    <property type="entry name" value="ABC_TM1"/>
    <property type="match status" value="1"/>
</dbReference>
<comment type="similarity">
    <text evidence="7">Belongs to the binding-protein-dependent transport system permease family.</text>
</comment>
<keyword evidence="4 7" id="KW-0812">Transmembrane</keyword>
<gene>
    <name evidence="9" type="ordered locus">Ethha_0754</name>
</gene>
<protein>
    <submittedName>
        <fullName evidence="9">Binding-protein-dependent transport systems inner membrane component</fullName>
    </submittedName>
</protein>
<evidence type="ECO:0000256" key="2">
    <source>
        <dbReference type="ARBA" id="ARBA00022448"/>
    </source>
</evidence>
<dbReference type="AlphaFoldDB" id="E6U2N2"/>
<evidence type="ECO:0000256" key="3">
    <source>
        <dbReference type="ARBA" id="ARBA00022475"/>
    </source>
</evidence>
<accession>E6U2N2</accession>
<dbReference type="RefSeq" id="WP_013484693.1">
    <property type="nucleotide sequence ID" value="NC_014828.1"/>
</dbReference>
<evidence type="ECO:0000256" key="4">
    <source>
        <dbReference type="ARBA" id="ARBA00022692"/>
    </source>
</evidence>
<dbReference type="CDD" id="cd06261">
    <property type="entry name" value="TM_PBP2"/>
    <property type="match status" value="1"/>
</dbReference>
<proteinExistence type="inferred from homology"/>
<evidence type="ECO:0000256" key="5">
    <source>
        <dbReference type="ARBA" id="ARBA00022989"/>
    </source>
</evidence>
<evidence type="ECO:0000256" key="1">
    <source>
        <dbReference type="ARBA" id="ARBA00004651"/>
    </source>
</evidence>
<feature type="transmembrane region" description="Helical" evidence="7">
    <location>
        <begin position="73"/>
        <end position="92"/>
    </location>
</feature>
<organism evidence="9 10">
    <name type="scientific">Ethanoligenens harbinense (strain DSM 18485 / JCM 12961 / CGMCC 1.5033 / YUAN-3)</name>
    <dbReference type="NCBI Taxonomy" id="663278"/>
    <lineage>
        <taxon>Bacteria</taxon>
        <taxon>Bacillati</taxon>
        <taxon>Bacillota</taxon>
        <taxon>Clostridia</taxon>
        <taxon>Eubacteriales</taxon>
        <taxon>Oscillospiraceae</taxon>
        <taxon>Ethanoligenens</taxon>
    </lineage>
</organism>
<feature type="transmembrane region" description="Helical" evidence="7">
    <location>
        <begin position="138"/>
        <end position="154"/>
    </location>
</feature>
<dbReference type="InterPro" id="IPR035906">
    <property type="entry name" value="MetI-like_sf"/>
</dbReference>
<dbReference type="KEGG" id="eha:Ethha_0754"/>
<feature type="transmembrane region" description="Helical" evidence="7">
    <location>
        <begin position="191"/>
        <end position="215"/>
    </location>
</feature>
<dbReference type="SUPFAM" id="SSF161098">
    <property type="entry name" value="MetI-like"/>
    <property type="match status" value="1"/>
</dbReference>
<feature type="domain" description="ABC transmembrane type-1" evidence="8">
    <location>
        <begin position="69"/>
        <end position="259"/>
    </location>
</feature>
<keyword evidence="10" id="KW-1185">Reference proteome</keyword>
<keyword evidence="3" id="KW-1003">Cell membrane</keyword>